<sequence>MLKLNKTKKNFKRHEAKKYKRINAGWRKPKGIDSCVRRRFKGKTKMPNIGYGSSKKSRYLGKTGRYIFKVKSPKELDFLIMSNLFYDIEISKKLGKEKKKKIIEKAIIYDMKVTNFKTN</sequence>
<dbReference type="InterPro" id="IPR018263">
    <property type="entry name" value="Ribosomal_eL32_CS"/>
</dbReference>
<dbReference type="PROSITE" id="PS00580">
    <property type="entry name" value="RIBOSOMAL_L32E"/>
    <property type="match status" value="1"/>
</dbReference>
<dbReference type="InterPro" id="IPR036351">
    <property type="entry name" value="Ribosomal_eL32_sf"/>
</dbReference>
<evidence type="ECO:0000256" key="1">
    <source>
        <dbReference type="ARBA" id="ARBA00008431"/>
    </source>
</evidence>
<geneLocation type="nucleomorph" evidence="4"/>
<keyword evidence="4" id="KW-0542">Nucleomorph</keyword>
<protein>
    <submittedName>
        <fullName evidence="4">60S ribosomal protein L32</fullName>
    </submittedName>
</protein>
<dbReference type="PIR" id="F90136">
    <property type="entry name" value="F90136"/>
</dbReference>
<dbReference type="EMBL" id="AF083031">
    <property type="protein sequence ID" value="AAF24012.1"/>
    <property type="molecule type" value="Genomic_DNA"/>
</dbReference>
<dbReference type="RefSeq" id="XP_001713470.1">
    <property type="nucleotide sequence ID" value="XM_001713418.1"/>
</dbReference>
<keyword evidence="3" id="KW-0687">Ribonucleoprotein</keyword>
<evidence type="ECO:0000256" key="2">
    <source>
        <dbReference type="ARBA" id="ARBA00022980"/>
    </source>
</evidence>
<proteinExistence type="inferred from homology"/>
<dbReference type="SMART" id="SM01393">
    <property type="entry name" value="Ribosomal_L32e"/>
    <property type="match status" value="1"/>
</dbReference>
<dbReference type="Proteomes" id="UP000242167">
    <property type="component" value="Nucleomorph 3"/>
</dbReference>
<dbReference type="PANTHER" id="PTHR23413">
    <property type="entry name" value="60S RIBOSOMAL PROTEIN L32 AND DNA-DIRECTED RNA POLYMERASE II, SUBUNIT N"/>
    <property type="match status" value="1"/>
</dbReference>
<dbReference type="GO" id="GO:0003735">
    <property type="term" value="F:structural constituent of ribosome"/>
    <property type="evidence" value="ECO:0007669"/>
    <property type="project" value="InterPro"/>
</dbReference>
<name>Q9SEV3_GUITH</name>
<gene>
    <name evidence="4" type="primary">rpl32</name>
</gene>
<dbReference type="GeneID" id="857252"/>
<dbReference type="AlphaFoldDB" id="Q9SEV3"/>
<keyword evidence="2 4" id="KW-0689">Ribosomal protein</keyword>
<accession>Q9SEV3</accession>
<dbReference type="Pfam" id="PF01655">
    <property type="entry name" value="Ribosomal_L32e"/>
    <property type="match status" value="1"/>
</dbReference>
<dbReference type="SUPFAM" id="SSF52042">
    <property type="entry name" value="Ribosomal protein L32e"/>
    <property type="match status" value="1"/>
</dbReference>
<dbReference type="PANTHER" id="PTHR23413:SF1">
    <property type="entry name" value="RIBOSOMAL PROTEIN L32"/>
    <property type="match status" value="1"/>
</dbReference>
<organism evidence="4 5">
    <name type="scientific">Guillardia theta</name>
    <name type="common">Cryptophyte</name>
    <name type="synonym">Cryptomonas phi</name>
    <dbReference type="NCBI Taxonomy" id="55529"/>
    <lineage>
        <taxon>Eukaryota</taxon>
        <taxon>Cryptophyceae</taxon>
        <taxon>Pyrenomonadales</taxon>
        <taxon>Geminigeraceae</taxon>
        <taxon>Guillardia</taxon>
    </lineage>
</organism>
<dbReference type="InterPro" id="IPR001515">
    <property type="entry name" value="Ribosomal_eL32"/>
</dbReference>
<evidence type="ECO:0000256" key="3">
    <source>
        <dbReference type="ARBA" id="ARBA00023274"/>
    </source>
</evidence>
<dbReference type="GO" id="GO:0006412">
    <property type="term" value="P:translation"/>
    <property type="evidence" value="ECO:0007669"/>
    <property type="project" value="InterPro"/>
</dbReference>
<evidence type="ECO:0000313" key="5">
    <source>
        <dbReference type="Proteomes" id="UP000242167"/>
    </source>
</evidence>
<comment type="similarity">
    <text evidence="1">Belongs to the eukaryotic ribosomal protein eL32 family.</text>
</comment>
<dbReference type="GO" id="GO:0022625">
    <property type="term" value="C:cytosolic large ribosomal subunit"/>
    <property type="evidence" value="ECO:0007669"/>
    <property type="project" value="TreeGrafter"/>
</dbReference>
<reference evidence="4 5" key="1">
    <citation type="journal article" date="2001" name="Nature">
        <title>The highly reduced genome of an enslaved algal nucleus.</title>
        <authorList>
            <person name="Douglas S."/>
            <person name="Zauner S."/>
            <person name="Fraunholz M."/>
            <person name="Beaton M."/>
            <person name="Penny S."/>
            <person name="Deng L."/>
            <person name="Wu X."/>
            <person name="Reith M."/>
            <person name="Cavalier-Smith T."/>
            <person name="Maier U."/>
        </authorList>
    </citation>
    <scope>NUCLEOTIDE SEQUENCE [LARGE SCALE GENOMIC DNA]</scope>
</reference>
<evidence type="ECO:0000313" key="4">
    <source>
        <dbReference type="EMBL" id="AAF24012.1"/>
    </source>
</evidence>